<dbReference type="PRINTS" id="PR00411">
    <property type="entry name" value="PNDRDTASEI"/>
</dbReference>
<evidence type="ECO:0000256" key="3">
    <source>
        <dbReference type="ARBA" id="ARBA00022827"/>
    </source>
</evidence>
<feature type="domain" description="FAD/NAD(P)-binding" evidence="4">
    <location>
        <begin position="4"/>
        <end position="289"/>
    </location>
</feature>
<keyword evidence="2" id="KW-0285">Flavoprotein</keyword>
<dbReference type="Gene3D" id="3.30.390.30">
    <property type="match status" value="1"/>
</dbReference>
<dbReference type="InterPro" id="IPR050260">
    <property type="entry name" value="FAD-bd_OxRdtase"/>
</dbReference>
<dbReference type="Pfam" id="PF18267">
    <property type="entry name" value="Rubredoxin_C"/>
    <property type="match status" value="1"/>
</dbReference>
<keyword evidence="7" id="KW-1185">Reference proteome</keyword>
<feature type="domain" description="NADH-rubredoxin oxidoreductase C-terminal" evidence="5">
    <location>
        <begin position="328"/>
        <end position="386"/>
    </location>
</feature>
<dbReference type="RefSeq" id="WP_108381553.1">
    <property type="nucleotide sequence ID" value="NZ_CP028858.1"/>
</dbReference>
<evidence type="ECO:0000313" key="6">
    <source>
        <dbReference type="EMBL" id="AWB27184.1"/>
    </source>
</evidence>
<dbReference type="SUPFAM" id="SSF51905">
    <property type="entry name" value="FAD/NAD(P)-binding domain"/>
    <property type="match status" value="2"/>
</dbReference>
<dbReference type="KEGG" id="harc:HARCEL1_05430"/>
<name>A0A2R4X072_9EURY</name>
<sequence length="416" mass="44822">MARSYVILGDGIAGSSAAETLREEDPEGSITVVTNEDEPLYNRILIKEFAKGTMPEAPIQIHDPDWYADRDIDLRLGTEATTVDVEGHTVETAGGDSISYDRLLVATGGTPMELPVEGGTAAGVHYFWTFDDARRIRAAAGEAETGVVVGAGLLGIDLAAICGAHGCAARYLMRGDRWWRYALTDAGASIVHDGLREKGVTPVFESGVDHFETDTSGHVTAAVDSSGQRHPAEFVGVAIGLDFNTDFLADTPVECDGGIVVDERMATAAPDVYAAGDITQYYDVILDERTQNGTWGSAKEQGAVAARNMVGEDTATFRYVPSYSITHFDFPFLSFGHPTIGEDHAERTYEEGVWRRLAFRDGRLVGGVLIGDVSQQRVLKTIIREERPVGDHAEALLAEEIDLDALPESPVDATAE</sequence>
<evidence type="ECO:0000259" key="4">
    <source>
        <dbReference type="Pfam" id="PF07992"/>
    </source>
</evidence>
<comment type="cofactor">
    <cofactor evidence="1">
        <name>FAD</name>
        <dbReference type="ChEBI" id="CHEBI:57692"/>
    </cofactor>
</comment>
<gene>
    <name evidence="6" type="ORF">HARCEL1_05430</name>
</gene>
<dbReference type="GeneID" id="36511927"/>
<dbReference type="PANTHER" id="PTHR43429">
    <property type="entry name" value="PYRIDINE NUCLEOTIDE-DISULFIDE OXIDOREDUCTASE DOMAIN-CONTAINING"/>
    <property type="match status" value="1"/>
</dbReference>
<evidence type="ECO:0000259" key="5">
    <source>
        <dbReference type="Pfam" id="PF18267"/>
    </source>
</evidence>
<keyword evidence="3" id="KW-0274">FAD</keyword>
<evidence type="ECO:0000313" key="7">
    <source>
        <dbReference type="Proteomes" id="UP000244727"/>
    </source>
</evidence>
<reference evidence="6 7" key="1">
    <citation type="submission" date="2018-04" db="EMBL/GenBank/DDBJ databases">
        <title>Halococcoides cellulosivorans gen. nov., sp. nov., an extremely halophilic cellulose-utilizing haloarchaeon from hypersaline lakes.</title>
        <authorList>
            <person name="Sorokin D.Y."/>
            <person name="Toshchakov S.V."/>
            <person name="Samarov N.I."/>
            <person name="Korzhenkov A."/>
            <person name="Kublanov I.V."/>
        </authorList>
    </citation>
    <scope>NUCLEOTIDE SEQUENCE [LARGE SCALE GENOMIC DNA]</scope>
    <source>
        <strain evidence="6 7">HArcel1</strain>
    </source>
</reference>
<dbReference type="Pfam" id="PF07992">
    <property type="entry name" value="Pyr_redox_2"/>
    <property type="match status" value="1"/>
</dbReference>
<dbReference type="InterPro" id="IPR041575">
    <property type="entry name" value="Rubredoxin_C"/>
</dbReference>
<proteinExistence type="predicted"/>
<dbReference type="InterPro" id="IPR023753">
    <property type="entry name" value="FAD/NAD-binding_dom"/>
</dbReference>
<evidence type="ECO:0000256" key="2">
    <source>
        <dbReference type="ARBA" id="ARBA00022630"/>
    </source>
</evidence>
<dbReference type="GO" id="GO:0016491">
    <property type="term" value="F:oxidoreductase activity"/>
    <property type="evidence" value="ECO:0007669"/>
    <property type="project" value="InterPro"/>
</dbReference>
<dbReference type="EMBL" id="CP028858">
    <property type="protein sequence ID" value="AWB27184.1"/>
    <property type="molecule type" value="Genomic_DNA"/>
</dbReference>
<accession>A0A2R4X072</accession>
<dbReference type="InterPro" id="IPR016156">
    <property type="entry name" value="FAD/NAD-linked_Rdtase_dimer_sf"/>
</dbReference>
<dbReference type="InterPro" id="IPR036188">
    <property type="entry name" value="FAD/NAD-bd_sf"/>
</dbReference>
<protein>
    <submittedName>
        <fullName evidence="6">NADH oxidase</fullName>
    </submittedName>
</protein>
<dbReference type="PANTHER" id="PTHR43429:SF3">
    <property type="entry name" value="NITRITE REDUCTASE [NAD(P)H]"/>
    <property type="match status" value="1"/>
</dbReference>
<dbReference type="PRINTS" id="PR00368">
    <property type="entry name" value="FADPNR"/>
</dbReference>
<dbReference type="Proteomes" id="UP000244727">
    <property type="component" value="Chromosome"/>
</dbReference>
<organism evidence="6 7">
    <name type="scientific">Halococcoides cellulosivorans</name>
    <dbReference type="NCBI Taxonomy" id="1679096"/>
    <lineage>
        <taxon>Archaea</taxon>
        <taxon>Methanobacteriati</taxon>
        <taxon>Methanobacteriota</taxon>
        <taxon>Stenosarchaea group</taxon>
        <taxon>Halobacteria</taxon>
        <taxon>Halobacteriales</taxon>
        <taxon>Haloarculaceae</taxon>
        <taxon>Halococcoides</taxon>
    </lineage>
</organism>
<dbReference type="AlphaFoldDB" id="A0A2R4X072"/>
<dbReference type="Gene3D" id="3.50.50.60">
    <property type="entry name" value="FAD/NAD(P)-binding domain"/>
    <property type="match status" value="2"/>
</dbReference>
<evidence type="ECO:0000256" key="1">
    <source>
        <dbReference type="ARBA" id="ARBA00001974"/>
    </source>
</evidence>